<feature type="transmembrane region" description="Helical" evidence="1">
    <location>
        <begin position="43"/>
        <end position="65"/>
    </location>
</feature>
<keyword evidence="1" id="KW-0472">Membrane</keyword>
<organism evidence="2 3">
    <name type="scientific">Dendrothele bispora (strain CBS 962.96)</name>
    <dbReference type="NCBI Taxonomy" id="1314807"/>
    <lineage>
        <taxon>Eukaryota</taxon>
        <taxon>Fungi</taxon>
        <taxon>Dikarya</taxon>
        <taxon>Basidiomycota</taxon>
        <taxon>Agaricomycotina</taxon>
        <taxon>Agaricomycetes</taxon>
        <taxon>Agaricomycetidae</taxon>
        <taxon>Agaricales</taxon>
        <taxon>Agaricales incertae sedis</taxon>
        <taxon>Dendrothele</taxon>
    </lineage>
</organism>
<dbReference type="Proteomes" id="UP000297245">
    <property type="component" value="Unassembled WGS sequence"/>
</dbReference>
<proteinExistence type="predicted"/>
<keyword evidence="1" id="KW-1133">Transmembrane helix</keyword>
<sequence>IRSSSTLSIVFRITRHRCFDAHSHGTIHAFEIVLFIIRKIVPFWFIGFPFSPLGFICIFMSVITLSHHQVSLGNRPGFLC</sequence>
<protein>
    <submittedName>
        <fullName evidence="2">Uncharacterized protein</fullName>
    </submittedName>
</protein>
<dbReference type="EMBL" id="ML179327">
    <property type="protein sequence ID" value="THU90719.1"/>
    <property type="molecule type" value="Genomic_DNA"/>
</dbReference>
<keyword evidence="3" id="KW-1185">Reference proteome</keyword>
<gene>
    <name evidence="2" type="ORF">K435DRAFT_781100</name>
</gene>
<evidence type="ECO:0000313" key="3">
    <source>
        <dbReference type="Proteomes" id="UP000297245"/>
    </source>
</evidence>
<keyword evidence="1" id="KW-0812">Transmembrane</keyword>
<dbReference type="AlphaFoldDB" id="A0A4S8LN30"/>
<feature type="non-terminal residue" evidence="2">
    <location>
        <position position="1"/>
    </location>
</feature>
<reference evidence="2 3" key="1">
    <citation type="journal article" date="2019" name="Nat. Ecol. Evol.">
        <title>Megaphylogeny resolves global patterns of mushroom evolution.</title>
        <authorList>
            <person name="Varga T."/>
            <person name="Krizsan K."/>
            <person name="Foldi C."/>
            <person name="Dima B."/>
            <person name="Sanchez-Garcia M."/>
            <person name="Sanchez-Ramirez S."/>
            <person name="Szollosi G.J."/>
            <person name="Szarkandi J.G."/>
            <person name="Papp V."/>
            <person name="Albert L."/>
            <person name="Andreopoulos W."/>
            <person name="Angelini C."/>
            <person name="Antonin V."/>
            <person name="Barry K.W."/>
            <person name="Bougher N.L."/>
            <person name="Buchanan P."/>
            <person name="Buyck B."/>
            <person name="Bense V."/>
            <person name="Catcheside P."/>
            <person name="Chovatia M."/>
            <person name="Cooper J."/>
            <person name="Damon W."/>
            <person name="Desjardin D."/>
            <person name="Finy P."/>
            <person name="Geml J."/>
            <person name="Haridas S."/>
            <person name="Hughes K."/>
            <person name="Justo A."/>
            <person name="Karasinski D."/>
            <person name="Kautmanova I."/>
            <person name="Kiss B."/>
            <person name="Kocsube S."/>
            <person name="Kotiranta H."/>
            <person name="LaButti K.M."/>
            <person name="Lechner B.E."/>
            <person name="Liimatainen K."/>
            <person name="Lipzen A."/>
            <person name="Lukacs Z."/>
            <person name="Mihaltcheva S."/>
            <person name="Morgado L.N."/>
            <person name="Niskanen T."/>
            <person name="Noordeloos M.E."/>
            <person name="Ohm R.A."/>
            <person name="Ortiz-Santana B."/>
            <person name="Ovrebo C."/>
            <person name="Racz N."/>
            <person name="Riley R."/>
            <person name="Savchenko A."/>
            <person name="Shiryaev A."/>
            <person name="Soop K."/>
            <person name="Spirin V."/>
            <person name="Szebenyi C."/>
            <person name="Tomsovsky M."/>
            <person name="Tulloss R.E."/>
            <person name="Uehling J."/>
            <person name="Grigoriev I.V."/>
            <person name="Vagvolgyi C."/>
            <person name="Papp T."/>
            <person name="Martin F.M."/>
            <person name="Miettinen O."/>
            <person name="Hibbett D.S."/>
            <person name="Nagy L.G."/>
        </authorList>
    </citation>
    <scope>NUCLEOTIDE SEQUENCE [LARGE SCALE GENOMIC DNA]</scope>
    <source>
        <strain evidence="2 3">CBS 962.96</strain>
    </source>
</reference>
<name>A0A4S8LN30_DENBC</name>
<accession>A0A4S8LN30</accession>
<evidence type="ECO:0000256" key="1">
    <source>
        <dbReference type="SAM" id="Phobius"/>
    </source>
</evidence>
<evidence type="ECO:0000313" key="2">
    <source>
        <dbReference type="EMBL" id="THU90719.1"/>
    </source>
</evidence>